<evidence type="ECO:0000313" key="1">
    <source>
        <dbReference type="EMBL" id="PWJ56067.1"/>
    </source>
</evidence>
<sequence length="317" mass="36041">MNVRVGGWEHTATLAQVRGGSTGRLRVIYRSYGGDNLKRRPEYYSKTTSLLSFLRALDRVEADVVFMNNGPIAEDRLALMRGRGEIVSIGPTNMQGSWLTMLKLAATWGDDLVWLAEDDYLYTEESLATLVEAAAALPDVDYFALYGVTENSWYLPPGLEQPRPRGWTDREEFVGGQRWQRIDSTASTFGVRANALAQDVGIFRLAMIPHRSMYRDHDMFHGVQGYETHRWSDLARTLALRGEGSLMRKLRRVYLAPFLVASNLRSHRRPEHRRFLMAADPNVIAHMEIELLPPNHDWAAEAASVVAWAEQRQLVRP</sequence>
<comment type="caution">
    <text evidence="1">The sequence shown here is derived from an EMBL/GenBank/DDBJ whole genome shotgun (WGS) entry which is preliminary data.</text>
</comment>
<evidence type="ECO:0008006" key="3">
    <source>
        <dbReference type="Google" id="ProtNLM"/>
    </source>
</evidence>
<accession>A0A316B0N7</accession>
<dbReference type="Proteomes" id="UP000245469">
    <property type="component" value="Unassembled WGS sequence"/>
</dbReference>
<dbReference type="SUPFAM" id="SSF53448">
    <property type="entry name" value="Nucleotide-diphospho-sugar transferases"/>
    <property type="match status" value="1"/>
</dbReference>
<dbReference type="OrthoDB" id="1676877at2"/>
<dbReference type="EMBL" id="QGDQ01000001">
    <property type="protein sequence ID" value="PWJ56067.1"/>
    <property type="molecule type" value="Genomic_DNA"/>
</dbReference>
<evidence type="ECO:0000313" key="2">
    <source>
        <dbReference type="Proteomes" id="UP000245469"/>
    </source>
</evidence>
<dbReference type="InterPro" id="IPR029044">
    <property type="entry name" value="Nucleotide-diphossugar_trans"/>
</dbReference>
<organism evidence="1 2">
    <name type="scientific">Quadrisphaera granulorum</name>
    <dbReference type="NCBI Taxonomy" id="317664"/>
    <lineage>
        <taxon>Bacteria</taxon>
        <taxon>Bacillati</taxon>
        <taxon>Actinomycetota</taxon>
        <taxon>Actinomycetes</taxon>
        <taxon>Kineosporiales</taxon>
        <taxon>Kineosporiaceae</taxon>
        <taxon>Quadrisphaera</taxon>
    </lineage>
</organism>
<dbReference type="AlphaFoldDB" id="A0A316B0N7"/>
<gene>
    <name evidence="1" type="ORF">BXY45_10141</name>
</gene>
<proteinExistence type="predicted"/>
<protein>
    <recommendedName>
        <fullName evidence="3">Glycosyl transferase family 2</fullName>
    </recommendedName>
</protein>
<name>A0A316B0N7_9ACTN</name>
<reference evidence="1 2" key="1">
    <citation type="submission" date="2018-03" db="EMBL/GenBank/DDBJ databases">
        <title>Genomic Encyclopedia of Archaeal and Bacterial Type Strains, Phase II (KMG-II): from individual species to whole genera.</title>
        <authorList>
            <person name="Goeker M."/>
        </authorList>
    </citation>
    <scope>NUCLEOTIDE SEQUENCE [LARGE SCALE GENOMIC DNA]</scope>
    <source>
        <strain evidence="1 2">DSM 44889</strain>
    </source>
</reference>
<dbReference type="RefSeq" id="WP_146211021.1">
    <property type="nucleotide sequence ID" value="NZ_QGDQ01000001.1"/>
</dbReference>
<keyword evidence="2" id="KW-1185">Reference proteome</keyword>